<protein>
    <submittedName>
        <fullName evidence="1">Uncharacterized protein</fullName>
    </submittedName>
</protein>
<organism evidence="1 2">
    <name type="scientific">Physcomitrium patens</name>
    <name type="common">Spreading-leaved earth moss</name>
    <name type="synonym">Physcomitrella patens</name>
    <dbReference type="NCBI Taxonomy" id="3218"/>
    <lineage>
        <taxon>Eukaryota</taxon>
        <taxon>Viridiplantae</taxon>
        <taxon>Streptophyta</taxon>
        <taxon>Embryophyta</taxon>
        <taxon>Bryophyta</taxon>
        <taxon>Bryophytina</taxon>
        <taxon>Bryopsida</taxon>
        <taxon>Funariidae</taxon>
        <taxon>Funariales</taxon>
        <taxon>Funariaceae</taxon>
        <taxon>Physcomitrium</taxon>
    </lineage>
</organism>
<accession>A0A7I4AAB6</accession>
<dbReference type="AlphaFoldDB" id="A0A7I4AAB6"/>
<reference evidence="1 2" key="2">
    <citation type="journal article" date="2018" name="Plant J.">
        <title>The Physcomitrella patens chromosome-scale assembly reveals moss genome structure and evolution.</title>
        <authorList>
            <person name="Lang D."/>
            <person name="Ullrich K.K."/>
            <person name="Murat F."/>
            <person name="Fuchs J."/>
            <person name="Jenkins J."/>
            <person name="Haas F.B."/>
            <person name="Piednoel M."/>
            <person name="Gundlach H."/>
            <person name="Van Bel M."/>
            <person name="Meyberg R."/>
            <person name="Vives C."/>
            <person name="Morata J."/>
            <person name="Symeonidi A."/>
            <person name="Hiss M."/>
            <person name="Muchero W."/>
            <person name="Kamisugi Y."/>
            <person name="Saleh O."/>
            <person name="Blanc G."/>
            <person name="Decker E.L."/>
            <person name="van Gessel N."/>
            <person name="Grimwood J."/>
            <person name="Hayes R.D."/>
            <person name="Graham S.W."/>
            <person name="Gunter L.E."/>
            <person name="McDaniel S.F."/>
            <person name="Hoernstein S.N.W."/>
            <person name="Larsson A."/>
            <person name="Li F.W."/>
            <person name="Perroud P.F."/>
            <person name="Phillips J."/>
            <person name="Ranjan P."/>
            <person name="Rokshar D.S."/>
            <person name="Rothfels C.J."/>
            <person name="Schneider L."/>
            <person name="Shu S."/>
            <person name="Stevenson D.W."/>
            <person name="Thummler F."/>
            <person name="Tillich M."/>
            <person name="Villarreal Aguilar J.C."/>
            <person name="Widiez T."/>
            <person name="Wong G.K."/>
            <person name="Wymore A."/>
            <person name="Zhang Y."/>
            <person name="Zimmer A.D."/>
            <person name="Quatrano R.S."/>
            <person name="Mayer K.F.X."/>
            <person name="Goodstein D."/>
            <person name="Casacuberta J.M."/>
            <person name="Vandepoele K."/>
            <person name="Reski R."/>
            <person name="Cuming A.C."/>
            <person name="Tuskan G.A."/>
            <person name="Maumus F."/>
            <person name="Salse J."/>
            <person name="Schmutz J."/>
            <person name="Rensing S.A."/>
        </authorList>
    </citation>
    <scope>NUCLEOTIDE SEQUENCE [LARGE SCALE GENOMIC DNA]</scope>
    <source>
        <strain evidence="1 2">cv. Gransden 2004</strain>
    </source>
</reference>
<reference evidence="1 2" key="1">
    <citation type="journal article" date="2008" name="Science">
        <title>The Physcomitrella genome reveals evolutionary insights into the conquest of land by plants.</title>
        <authorList>
            <person name="Rensing S."/>
            <person name="Lang D."/>
            <person name="Zimmer A."/>
            <person name="Terry A."/>
            <person name="Salamov A."/>
            <person name="Shapiro H."/>
            <person name="Nishiyama T."/>
            <person name="Perroud P.-F."/>
            <person name="Lindquist E."/>
            <person name="Kamisugi Y."/>
            <person name="Tanahashi T."/>
            <person name="Sakakibara K."/>
            <person name="Fujita T."/>
            <person name="Oishi K."/>
            <person name="Shin-I T."/>
            <person name="Kuroki Y."/>
            <person name="Toyoda A."/>
            <person name="Suzuki Y."/>
            <person name="Hashimoto A."/>
            <person name="Yamaguchi K."/>
            <person name="Sugano A."/>
            <person name="Kohara Y."/>
            <person name="Fujiyama A."/>
            <person name="Anterola A."/>
            <person name="Aoki S."/>
            <person name="Ashton N."/>
            <person name="Barbazuk W.B."/>
            <person name="Barker E."/>
            <person name="Bennetzen J."/>
            <person name="Bezanilla M."/>
            <person name="Blankenship R."/>
            <person name="Cho S.H."/>
            <person name="Dutcher S."/>
            <person name="Estelle M."/>
            <person name="Fawcett J.A."/>
            <person name="Gundlach H."/>
            <person name="Hanada K."/>
            <person name="Heyl A."/>
            <person name="Hicks K.A."/>
            <person name="Hugh J."/>
            <person name="Lohr M."/>
            <person name="Mayer K."/>
            <person name="Melkozernov A."/>
            <person name="Murata T."/>
            <person name="Nelson D."/>
            <person name="Pils B."/>
            <person name="Prigge M."/>
            <person name="Reiss B."/>
            <person name="Renner T."/>
            <person name="Rombauts S."/>
            <person name="Rushton P."/>
            <person name="Sanderfoot A."/>
            <person name="Schween G."/>
            <person name="Shiu S.-H."/>
            <person name="Stueber K."/>
            <person name="Theodoulou F.L."/>
            <person name="Tu H."/>
            <person name="Van de Peer Y."/>
            <person name="Verrier P.J."/>
            <person name="Waters E."/>
            <person name="Wood A."/>
            <person name="Yang L."/>
            <person name="Cove D."/>
            <person name="Cuming A."/>
            <person name="Hasebe M."/>
            <person name="Lucas S."/>
            <person name="Mishler D.B."/>
            <person name="Reski R."/>
            <person name="Grigoriev I."/>
            <person name="Quatrano R.S."/>
            <person name="Boore J.L."/>
        </authorList>
    </citation>
    <scope>NUCLEOTIDE SEQUENCE [LARGE SCALE GENOMIC DNA]</scope>
    <source>
        <strain evidence="1 2">cv. Gransden 2004</strain>
    </source>
</reference>
<keyword evidence="2" id="KW-1185">Reference proteome</keyword>
<dbReference type="Proteomes" id="UP000006727">
    <property type="component" value="Chromosome 12"/>
</dbReference>
<dbReference type="Gramene" id="Pp3c12_10820V3.3">
    <property type="protein sequence ID" value="Pp3c12_10820V3.3"/>
    <property type="gene ID" value="Pp3c12_10820"/>
</dbReference>
<evidence type="ECO:0000313" key="2">
    <source>
        <dbReference type="Proteomes" id="UP000006727"/>
    </source>
</evidence>
<evidence type="ECO:0000313" key="1">
    <source>
        <dbReference type="EnsemblPlants" id="Pp3c12_10820V3.3"/>
    </source>
</evidence>
<reference evidence="1" key="3">
    <citation type="submission" date="2020-12" db="UniProtKB">
        <authorList>
            <consortium name="EnsemblPlants"/>
        </authorList>
    </citation>
    <scope>IDENTIFICATION</scope>
</reference>
<dbReference type="EnsemblPlants" id="Pp3c12_10820V3.3">
    <property type="protein sequence ID" value="Pp3c12_10820V3.3"/>
    <property type="gene ID" value="Pp3c12_10820"/>
</dbReference>
<proteinExistence type="predicted"/>
<dbReference type="EMBL" id="ABEU02000012">
    <property type="status" value="NOT_ANNOTATED_CDS"/>
    <property type="molecule type" value="Genomic_DNA"/>
</dbReference>
<name>A0A7I4AAB6_PHYPA</name>
<sequence length="31" mass="3629">MFTRLSECTKGMCMPRTNSVDRCYKCFSYLG</sequence>